<feature type="domain" description="GmrSD restriction endonucleases N-terminal" evidence="1">
    <location>
        <begin position="26"/>
        <end position="188"/>
    </location>
</feature>
<evidence type="ECO:0000313" key="4">
    <source>
        <dbReference type="Proteomes" id="UP000238877"/>
    </source>
</evidence>
<sequence>MVKRNDDLCIITIRELMEHKEPPKQNLGIPEYQRPYKWSPQSVLTLINDIFTAFKNNMLEYRIGTVVLHNTPTQLNIVDGQQRLTTLSILFFAISELGNNIRKLPSSLLNAKYNELSSEAIVRNLSVIRKRLLDFEKQELEDYSNYLLDHCTVVKIVTKDEQEAFQFFDSQNSRGKALAPHDLLKSYHLREMNDESESLKIDIVNTWESTKQSELENLFADNLFPLIRWYKNKDGLNYSINQIDVFKGIKKSNNYNFSIYNKASNLYVEKFNYEGLYELASSKALNQFQLTQPLIAGSRFFKYTQYYLNLYKTLEKRIFHSFNAEEIIQSGSGDTYIYNLFINILMFYVDRFNINSLTESRLLFFYKWAYSLRVCMKAVYRESINKYARGKSERLNSGLNLFSVISDMQDPMELDTIILDIVSEDTFKNSKVNTERYQKVFEKISSEGNI</sequence>
<proteinExistence type="predicted"/>
<accession>A0A2S7ZMY6</accession>
<dbReference type="RefSeq" id="WP_105093062.1">
    <property type="nucleotide sequence ID" value="NZ_PPDF01000012.1"/>
</dbReference>
<dbReference type="InterPro" id="IPR004919">
    <property type="entry name" value="GmrSD_N"/>
</dbReference>
<organism evidence="3 4">
    <name type="scientific">Veillonella tobetsuensis</name>
    <dbReference type="NCBI Taxonomy" id="1110546"/>
    <lineage>
        <taxon>Bacteria</taxon>
        <taxon>Bacillati</taxon>
        <taxon>Bacillota</taxon>
        <taxon>Negativicutes</taxon>
        <taxon>Veillonellales</taxon>
        <taxon>Veillonellaceae</taxon>
        <taxon>Veillonella</taxon>
    </lineage>
</organism>
<evidence type="ECO:0000259" key="1">
    <source>
        <dbReference type="Pfam" id="PF03235"/>
    </source>
</evidence>
<protein>
    <submittedName>
        <fullName evidence="3">Uncharacterized protein</fullName>
    </submittedName>
</protein>
<dbReference type="AlphaFoldDB" id="A0A2S7ZMY6"/>
<dbReference type="PANTHER" id="PTHR35149">
    <property type="entry name" value="SLL5132 PROTEIN"/>
    <property type="match status" value="1"/>
</dbReference>
<dbReference type="Pfam" id="PF03235">
    <property type="entry name" value="GmrSD_N"/>
    <property type="match status" value="1"/>
</dbReference>
<dbReference type="EMBL" id="PPDF01000012">
    <property type="protein sequence ID" value="PQL24630.1"/>
    <property type="molecule type" value="Genomic_DNA"/>
</dbReference>
<name>A0A2S7ZMY6_9FIRM</name>
<comment type="caution">
    <text evidence="3">The sequence shown here is derived from an EMBL/GenBank/DDBJ whole genome shotgun (WGS) entry which is preliminary data.</text>
</comment>
<dbReference type="Proteomes" id="UP000238877">
    <property type="component" value="Unassembled WGS sequence"/>
</dbReference>
<dbReference type="InterPro" id="IPR057156">
    <property type="entry name" value="DUF7834"/>
</dbReference>
<evidence type="ECO:0000313" key="3">
    <source>
        <dbReference type="EMBL" id="PQL24630.1"/>
    </source>
</evidence>
<gene>
    <name evidence="3" type="ORF">VTHSUH11_06515</name>
</gene>
<reference evidence="3 4" key="1">
    <citation type="submission" date="2018-01" db="EMBL/GenBank/DDBJ databases">
        <title>Draft genome sequences of clinical isolates and type strains of oral Veillonella including Veillonella infantum sp., nov.</title>
        <authorList>
            <person name="Mashima I."/>
            <person name="Liao Y.-C."/>
            <person name="Sabharwal A."/>
            <person name="Haase E.M."/>
            <person name="Nakazawa F."/>
            <person name="Scannapieco F.A."/>
        </authorList>
    </citation>
    <scope>NUCLEOTIDE SEQUENCE [LARGE SCALE GENOMIC DNA]</scope>
    <source>
        <strain evidence="3 4">Y6</strain>
    </source>
</reference>
<dbReference type="PANTHER" id="PTHR35149:SF2">
    <property type="entry name" value="DUF262 DOMAIN-CONTAINING PROTEIN"/>
    <property type="match status" value="1"/>
</dbReference>
<dbReference type="Pfam" id="PF25202">
    <property type="entry name" value="DUF7834"/>
    <property type="match status" value="1"/>
</dbReference>
<feature type="domain" description="DUF7834" evidence="2">
    <location>
        <begin position="200"/>
        <end position="432"/>
    </location>
</feature>
<evidence type="ECO:0000259" key="2">
    <source>
        <dbReference type="Pfam" id="PF25202"/>
    </source>
</evidence>